<dbReference type="RefSeq" id="WP_115593730.1">
    <property type="nucleotide sequence ID" value="NZ_QRHA01000008.1"/>
</dbReference>
<dbReference type="InterPro" id="IPR012659">
    <property type="entry name" value="CHP02444"/>
</dbReference>
<protein>
    <submittedName>
        <fullName evidence="1">TIGR02444 family protein</fullName>
    </submittedName>
</protein>
<dbReference type="NCBIfam" id="TIGR02444">
    <property type="entry name" value="TIGR02444 family protein"/>
    <property type="match status" value="1"/>
</dbReference>
<dbReference type="EMBL" id="QRHA01000008">
    <property type="protein sequence ID" value="RDV24860.1"/>
    <property type="molecule type" value="Genomic_DNA"/>
</dbReference>
<name>A0A3D8M5J7_9ALTE</name>
<gene>
    <name evidence="1" type="ORF">DXV75_12365</name>
</gene>
<dbReference type="Pfam" id="PF09523">
    <property type="entry name" value="DUF2390"/>
    <property type="match status" value="1"/>
</dbReference>
<keyword evidence="2" id="KW-1185">Reference proteome</keyword>
<sequence>MNPKLTAETFWQFSLDWYAQPGFEALALSLQDEYGVNINMLLLLCWCMKRRVMLTLPQWQTLAQAISKHEAELKEHRQVRREAKGSSRYQSLKDEELQLESAQQQCLVEVFNALPVATASQTAFNPSAAGFIHLFALRDHKTALDRLKQAINIR</sequence>
<reference evidence="2" key="1">
    <citation type="submission" date="2018-08" db="EMBL/GenBank/DDBJ databases">
        <authorList>
            <person name="Zhang J."/>
            <person name="Du Z.-J."/>
        </authorList>
    </citation>
    <scope>NUCLEOTIDE SEQUENCE [LARGE SCALE GENOMIC DNA]</scope>
    <source>
        <strain evidence="2">KCTC 52655</strain>
    </source>
</reference>
<proteinExistence type="predicted"/>
<evidence type="ECO:0000313" key="1">
    <source>
        <dbReference type="EMBL" id="RDV24860.1"/>
    </source>
</evidence>
<dbReference type="Proteomes" id="UP000256561">
    <property type="component" value="Unassembled WGS sequence"/>
</dbReference>
<dbReference type="OrthoDB" id="5795846at2"/>
<dbReference type="AlphaFoldDB" id="A0A3D8M5J7"/>
<comment type="caution">
    <text evidence="1">The sequence shown here is derived from an EMBL/GenBank/DDBJ whole genome shotgun (WGS) entry which is preliminary data.</text>
</comment>
<organism evidence="1 2">
    <name type="scientific">Alteromonas aestuariivivens</name>
    <dbReference type="NCBI Taxonomy" id="1938339"/>
    <lineage>
        <taxon>Bacteria</taxon>
        <taxon>Pseudomonadati</taxon>
        <taxon>Pseudomonadota</taxon>
        <taxon>Gammaproteobacteria</taxon>
        <taxon>Alteromonadales</taxon>
        <taxon>Alteromonadaceae</taxon>
        <taxon>Alteromonas/Salinimonas group</taxon>
        <taxon>Alteromonas</taxon>
    </lineage>
</organism>
<evidence type="ECO:0000313" key="2">
    <source>
        <dbReference type="Proteomes" id="UP000256561"/>
    </source>
</evidence>
<accession>A0A3D8M5J7</accession>